<evidence type="ECO:0008006" key="4">
    <source>
        <dbReference type="Google" id="ProtNLM"/>
    </source>
</evidence>
<dbReference type="STRING" id="52.CMC5_051810"/>
<protein>
    <recommendedName>
        <fullName evidence="4">Secreted protein</fullName>
    </recommendedName>
</protein>
<reference evidence="2 3" key="1">
    <citation type="submission" date="2015-07" db="EMBL/GenBank/DDBJ databases">
        <title>Genome analysis of myxobacterium Chondromyces crocatus Cm c5 reveals a high potential for natural compound synthesis and the genetic basis for the loss of fruiting body formation.</title>
        <authorList>
            <person name="Zaburannyi N."/>
            <person name="Bunk B."/>
            <person name="Maier J."/>
            <person name="Overmann J."/>
            <person name="Mueller R."/>
        </authorList>
    </citation>
    <scope>NUCLEOTIDE SEQUENCE [LARGE SCALE GENOMIC DNA]</scope>
    <source>
        <strain evidence="2 3">Cm c5</strain>
    </source>
</reference>
<dbReference type="Proteomes" id="UP000067626">
    <property type="component" value="Chromosome"/>
</dbReference>
<dbReference type="KEGG" id="ccro:CMC5_051810"/>
<evidence type="ECO:0000313" key="2">
    <source>
        <dbReference type="EMBL" id="AKT41023.1"/>
    </source>
</evidence>
<feature type="signal peptide" evidence="1">
    <location>
        <begin position="1"/>
        <end position="25"/>
    </location>
</feature>
<dbReference type="EMBL" id="CP012159">
    <property type="protein sequence ID" value="AKT41023.1"/>
    <property type="molecule type" value="Genomic_DNA"/>
</dbReference>
<name>A0A0K1EK97_CHOCO</name>
<evidence type="ECO:0000313" key="3">
    <source>
        <dbReference type="Proteomes" id="UP000067626"/>
    </source>
</evidence>
<organism evidence="2 3">
    <name type="scientific">Chondromyces crocatus</name>
    <dbReference type="NCBI Taxonomy" id="52"/>
    <lineage>
        <taxon>Bacteria</taxon>
        <taxon>Pseudomonadati</taxon>
        <taxon>Myxococcota</taxon>
        <taxon>Polyangia</taxon>
        <taxon>Polyangiales</taxon>
        <taxon>Polyangiaceae</taxon>
        <taxon>Chondromyces</taxon>
    </lineage>
</organism>
<proteinExistence type="predicted"/>
<dbReference type="AlphaFoldDB" id="A0A0K1EK97"/>
<accession>A0A0K1EK97</accession>
<dbReference type="OrthoDB" id="5510482at2"/>
<dbReference type="RefSeq" id="WP_050432864.1">
    <property type="nucleotide sequence ID" value="NZ_CP012159.1"/>
</dbReference>
<keyword evidence="3" id="KW-1185">Reference proteome</keyword>
<keyword evidence="1" id="KW-0732">Signal</keyword>
<feature type="chain" id="PRO_5005459566" description="Secreted protein" evidence="1">
    <location>
        <begin position="26"/>
        <end position="199"/>
    </location>
</feature>
<sequence>MSLRTFGLALALALPAALGMGPASLSPGVAEASVSVAITLEELVESSACVVVATAHEQRSQWEELGGKRRIVTYTRLTVGQLVTGKPAKELWVRTLGGVVDGVGQLVSGEATLAPGAESLVFLHEISGGTMVVSAMAQGHFPVQRTPNQPARLTPSQDTGKVLARTGPSIAARELLVGQTLGDAVQAIQRVRRAIDEKR</sequence>
<evidence type="ECO:0000256" key="1">
    <source>
        <dbReference type="SAM" id="SignalP"/>
    </source>
</evidence>
<gene>
    <name evidence="2" type="ORF">CMC5_051810</name>
</gene>